<evidence type="ECO:0000256" key="7">
    <source>
        <dbReference type="ARBA" id="ARBA00023027"/>
    </source>
</evidence>
<keyword evidence="4" id="KW-0827">Tyrosine biosynthesis</keyword>
<evidence type="ECO:0000256" key="6">
    <source>
        <dbReference type="ARBA" id="ARBA00023002"/>
    </source>
</evidence>
<evidence type="ECO:0000259" key="10">
    <source>
        <dbReference type="PROSITE" id="PS51176"/>
    </source>
</evidence>
<dbReference type="KEGG" id="haz:A9404_04650"/>
<dbReference type="InterPro" id="IPR003099">
    <property type="entry name" value="Prephen_DH"/>
</dbReference>
<evidence type="ECO:0000256" key="1">
    <source>
        <dbReference type="ARBA" id="ARBA00005067"/>
    </source>
</evidence>
<dbReference type="OrthoDB" id="9809920at2"/>
<dbReference type="Gene3D" id="3.40.50.720">
    <property type="entry name" value="NAD(P)-binding Rossmann-like Domain"/>
    <property type="match status" value="1"/>
</dbReference>
<protein>
    <recommendedName>
        <fullName evidence="3">prephenate dehydrogenase</fullName>
        <ecNumber evidence="3">1.3.1.12</ecNumber>
    </recommendedName>
</protein>
<dbReference type="InterPro" id="IPR046825">
    <property type="entry name" value="PDH_C"/>
</dbReference>
<evidence type="ECO:0000256" key="3">
    <source>
        <dbReference type="ARBA" id="ARBA00012068"/>
    </source>
</evidence>
<dbReference type="SUPFAM" id="SSF51735">
    <property type="entry name" value="NAD(P)-binding Rossmann-fold domains"/>
    <property type="match status" value="1"/>
</dbReference>
<proteinExistence type="inferred from homology"/>
<dbReference type="EC" id="1.3.1.12" evidence="3"/>
<dbReference type="Gene3D" id="1.10.3660.10">
    <property type="entry name" value="6-phosphogluconate dehydrogenase C-terminal like domain"/>
    <property type="match status" value="1"/>
</dbReference>
<name>A0A191ZFX6_9GAMM</name>
<dbReference type="PANTHER" id="PTHR21363">
    <property type="entry name" value="PREPHENATE DEHYDROGENASE"/>
    <property type="match status" value="1"/>
</dbReference>
<dbReference type="RefSeq" id="WP_066099122.1">
    <property type="nucleotide sequence ID" value="NZ_CP016027.1"/>
</dbReference>
<evidence type="ECO:0000256" key="9">
    <source>
        <dbReference type="ARBA" id="ARBA00049260"/>
    </source>
</evidence>
<keyword evidence="5" id="KW-0028">Amino-acid biosynthesis</keyword>
<comment type="pathway">
    <text evidence="1">Amino-acid biosynthesis; L-tyrosine biosynthesis; (4-hydroxyphenyl)pyruvate from prephenate (NAD(+) route): step 1/1.</text>
</comment>
<keyword evidence="8" id="KW-0057">Aromatic amino acid biosynthesis</keyword>
<comment type="catalytic activity">
    <reaction evidence="9">
        <text>prephenate + NAD(+) = 3-(4-hydroxyphenyl)pyruvate + CO2 + NADH</text>
        <dbReference type="Rhea" id="RHEA:13869"/>
        <dbReference type="ChEBI" id="CHEBI:16526"/>
        <dbReference type="ChEBI" id="CHEBI:29934"/>
        <dbReference type="ChEBI" id="CHEBI:36242"/>
        <dbReference type="ChEBI" id="CHEBI:57540"/>
        <dbReference type="ChEBI" id="CHEBI:57945"/>
        <dbReference type="EC" id="1.3.1.12"/>
    </reaction>
</comment>
<dbReference type="STRING" id="1860122.A9404_04650"/>
<gene>
    <name evidence="11" type="ORF">A9404_04650</name>
</gene>
<dbReference type="Proteomes" id="UP000078596">
    <property type="component" value="Chromosome"/>
</dbReference>
<dbReference type="InterPro" id="IPR008927">
    <property type="entry name" value="6-PGluconate_DH-like_C_sf"/>
</dbReference>
<dbReference type="PANTHER" id="PTHR21363:SF0">
    <property type="entry name" value="PREPHENATE DEHYDROGENASE [NADP(+)]"/>
    <property type="match status" value="1"/>
</dbReference>
<keyword evidence="6" id="KW-0560">Oxidoreductase</keyword>
<dbReference type="PROSITE" id="PS51176">
    <property type="entry name" value="PDH_ADH"/>
    <property type="match status" value="1"/>
</dbReference>
<dbReference type="GO" id="GO:0004665">
    <property type="term" value="F:prephenate dehydrogenase (NADP+) activity"/>
    <property type="evidence" value="ECO:0007669"/>
    <property type="project" value="InterPro"/>
</dbReference>
<evidence type="ECO:0000256" key="5">
    <source>
        <dbReference type="ARBA" id="ARBA00022605"/>
    </source>
</evidence>
<keyword evidence="7" id="KW-0520">NAD</keyword>
<dbReference type="InterPro" id="IPR036291">
    <property type="entry name" value="NAD(P)-bd_dom_sf"/>
</dbReference>
<reference evidence="11 12" key="1">
    <citation type="submission" date="2016-06" db="EMBL/GenBank/DDBJ databases">
        <title>Insight into the functional genes involving in sulfur oxidation in Pearl River water.</title>
        <authorList>
            <person name="Luo J."/>
            <person name="Tan X."/>
            <person name="Lin W."/>
        </authorList>
    </citation>
    <scope>NUCLEOTIDE SEQUENCE [LARGE SCALE GENOMIC DNA]</scope>
    <source>
        <strain evidence="11 12">LS2</strain>
    </source>
</reference>
<accession>A0A191ZFX6</accession>
<evidence type="ECO:0000313" key="11">
    <source>
        <dbReference type="EMBL" id="ANJ66760.1"/>
    </source>
</evidence>
<dbReference type="GO" id="GO:0008977">
    <property type="term" value="F:prephenate dehydrogenase (NAD+) activity"/>
    <property type="evidence" value="ECO:0007669"/>
    <property type="project" value="UniProtKB-EC"/>
</dbReference>
<sequence length="300" mass="32274">MIQRLALIGLGLIGGSLSLALKQRGLVGEVVGYSRQLQTRLRARELGIIDRPVDSVAEAVAGADVVFVATPVQAMAGVFRDMAEALAPNALITDGGSVKGAVVAAAKAALSTAQFAQFVPGHPIAGTERSGPDAAFAELFENHRIILTPMPENAADQVRRAEDLWRSVGAQVECMDVAHHDHILAATSHLPHVAAFSLVSALSRLEERYEVFRYAAGGFRDFSRIASSDPAMWRDICLTNRDELLPMLDHYLAELQQMRGLIDHRDGAGIEQMFSGAKAVRDALYRPVEPKTSAAEPASE</sequence>
<dbReference type="SUPFAM" id="SSF48179">
    <property type="entry name" value="6-phosphogluconate dehydrogenase C-terminal domain-like"/>
    <property type="match status" value="1"/>
</dbReference>
<evidence type="ECO:0000313" key="12">
    <source>
        <dbReference type="Proteomes" id="UP000078596"/>
    </source>
</evidence>
<dbReference type="AlphaFoldDB" id="A0A191ZFX6"/>
<keyword evidence="12" id="KW-1185">Reference proteome</keyword>
<dbReference type="FunFam" id="1.10.3660.10:FF:000003">
    <property type="entry name" value="Prephenate dehydrogenase"/>
    <property type="match status" value="1"/>
</dbReference>
<dbReference type="EMBL" id="CP016027">
    <property type="protein sequence ID" value="ANJ66760.1"/>
    <property type="molecule type" value="Genomic_DNA"/>
</dbReference>
<evidence type="ECO:0000256" key="8">
    <source>
        <dbReference type="ARBA" id="ARBA00023141"/>
    </source>
</evidence>
<dbReference type="GO" id="GO:0006571">
    <property type="term" value="P:tyrosine biosynthetic process"/>
    <property type="evidence" value="ECO:0007669"/>
    <property type="project" value="UniProtKB-KW"/>
</dbReference>
<dbReference type="GO" id="GO:0070403">
    <property type="term" value="F:NAD+ binding"/>
    <property type="evidence" value="ECO:0007669"/>
    <property type="project" value="InterPro"/>
</dbReference>
<feature type="domain" description="Prephenate/arogenate dehydrogenase" evidence="10">
    <location>
        <begin position="3"/>
        <end position="292"/>
    </location>
</feature>
<organism evidence="11 12">
    <name type="scientific">Halothiobacillus diazotrophicus</name>
    <dbReference type="NCBI Taxonomy" id="1860122"/>
    <lineage>
        <taxon>Bacteria</taxon>
        <taxon>Pseudomonadati</taxon>
        <taxon>Pseudomonadota</taxon>
        <taxon>Gammaproteobacteria</taxon>
        <taxon>Chromatiales</taxon>
        <taxon>Halothiobacillaceae</taxon>
        <taxon>Halothiobacillus</taxon>
    </lineage>
</organism>
<dbReference type="FunFam" id="3.40.50.720:FF:000208">
    <property type="entry name" value="Prephenate dehydrogenase"/>
    <property type="match status" value="1"/>
</dbReference>
<comment type="similarity">
    <text evidence="2">Belongs to the prephenate/arogenate dehydrogenase family.</text>
</comment>
<dbReference type="Pfam" id="PF20463">
    <property type="entry name" value="PDH_C"/>
    <property type="match status" value="1"/>
</dbReference>
<dbReference type="InterPro" id="IPR046826">
    <property type="entry name" value="PDH_N"/>
</dbReference>
<dbReference type="InterPro" id="IPR050812">
    <property type="entry name" value="Preph/Arog_dehydrog"/>
</dbReference>
<dbReference type="Pfam" id="PF02153">
    <property type="entry name" value="PDH_N"/>
    <property type="match status" value="1"/>
</dbReference>
<evidence type="ECO:0000256" key="4">
    <source>
        <dbReference type="ARBA" id="ARBA00022498"/>
    </source>
</evidence>
<evidence type="ECO:0000256" key="2">
    <source>
        <dbReference type="ARBA" id="ARBA00007964"/>
    </source>
</evidence>